<feature type="region of interest" description="Disordered" evidence="1">
    <location>
        <begin position="160"/>
        <end position="189"/>
    </location>
</feature>
<evidence type="ECO:0000313" key="2">
    <source>
        <dbReference type="EMBL" id="EDW33122.1"/>
    </source>
</evidence>
<dbReference type="AlphaFoldDB" id="B4HCX6"/>
<feature type="compositionally biased region" description="Low complexity" evidence="1">
    <location>
        <begin position="97"/>
        <end position="108"/>
    </location>
</feature>
<organism evidence="3">
    <name type="scientific">Drosophila persimilis</name>
    <name type="common">Fruit fly</name>
    <dbReference type="NCBI Taxonomy" id="7234"/>
    <lineage>
        <taxon>Eukaryota</taxon>
        <taxon>Metazoa</taxon>
        <taxon>Ecdysozoa</taxon>
        <taxon>Arthropoda</taxon>
        <taxon>Hexapoda</taxon>
        <taxon>Insecta</taxon>
        <taxon>Pterygota</taxon>
        <taxon>Neoptera</taxon>
        <taxon>Endopterygota</taxon>
        <taxon>Diptera</taxon>
        <taxon>Brachycera</taxon>
        <taxon>Muscomorpha</taxon>
        <taxon>Ephydroidea</taxon>
        <taxon>Drosophilidae</taxon>
        <taxon>Drosophila</taxon>
        <taxon>Sophophora</taxon>
    </lineage>
</organism>
<feature type="region of interest" description="Disordered" evidence="1">
    <location>
        <begin position="29"/>
        <end position="134"/>
    </location>
</feature>
<evidence type="ECO:0000313" key="3">
    <source>
        <dbReference type="Proteomes" id="UP000008744"/>
    </source>
</evidence>
<dbReference type="Proteomes" id="UP000008744">
    <property type="component" value="Unassembled WGS sequence"/>
</dbReference>
<accession>B4HCX6</accession>
<name>B4HCX6_DROPE</name>
<gene>
    <name evidence="2" type="primary">Dper\GL26717</name>
    <name evidence="2" type="ORF">Dper_GL26717</name>
</gene>
<keyword evidence="3" id="KW-1185">Reference proteome</keyword>
<feature type="compositionally biased region" description="Low complexity" evidence="1">
    <location>
        <begin position="67"/>
        <end position="90"/>
    </location>
</feature>
<sequence>MGPYVSQEVRTAVRQGMVWHHQTLHITWASGPAPCETQPETGARVWEESPLGSNDRDPRRRNPRPAPTTSAAGMATTEAATAAQAAKAEAAADEAAADTAKAEAAADPATDEAAADPATDEAAADPATDEAAMEHAEVEAWERGPWVWPAPERSTAVERPALKRQASCPEPHAGPKRPALQRQSSAPAATVHWTAIPREEWPAAVIRAQTQIRLVGRRVKKLVSERGTRYCIAMSATRTEVIREQK</sequence>
<feature type="compositionally biased region" description="Acidic residues" evidence="1">
    <location>
        <begin position="109"/>
        <end position="123"/>
    </location>
</feature>
<protein>
    <submittedName>
        <fullName evidence="2">GL26717</fullName>
    </submittedName>
</protein>
<reference evidence="2 3" key="1">
    <citation type="journal article" date="2007" name="Nature">
        <title>Evolution of genes and genomes on the Drosophila phylogeny.</title>
        <authorList>
            <consortium name="Drosophila 12 Genomes Consortium"/>
            <person name="Clark A.G."/>
            <person name="Eisen M.B."/>
            <person name="Smith D.R."/>
            <person name="Bergman C.M."/>
            <person name="Oliver B."/>
            <person name="Markow T.A."/>
            <person name="Kaufman T.C."/>
            <person name="Kellis M."/>
            <person name="Gelbart W."/>
            <person name="Iyer V.N."/>
            <person name="Pollard D.A."/>
            <person name="Sackton T.B."/>
            <person name="Larracuente A.M."/>
            <person name="Singh N.D."/>
            <person name="Abad J.P."/>
            <person name="Abt D.N."/>
            <person name="Adryan B."/>
            <person name="Aguade M."/>
            <person name="Akashi H."/>
            <person name="Anderson W.W."/>
            <person name="Aquadro C.F."/>
            <person name="Ardell D.H."/>
            <person name="Arguello R."/>
            <person name="Artieri C.G."/>
            <person name="Barbash D.A."/>
            <person name="Barker D."/>
            <person name="Barsanti P."/>
            <person name="Batterham P."/>
            <person name="Batzoglou S."/>
            <person name="Begun D."/>
            <person name="Bhutkar A."/>
            <person name="Blanco E."/>
            <person name="Bosak S.A."/>
            <person name="Bradley R.K."/>
            <person name="Brand A.D."/>
            <person name="Brent M.R."/>
            <person name="Brooks A.N."/>
            <person name="Brown R.H."/>
            <person name="Butlin R.K."/>
            <person name="Caggese C."/>
            <person name="Calvi B.R."/>
            <person name="Bernardo de Carvalho A."/>
            <person name="Caspi A."/>
            <person name="Castrezana S."/>
            <person name="Celniker S.E."/>
            <person name="Chang J.L."/>
            <person name="Chapple C."/>
            <person name="Chatterji S."/>
            <person name="Chinwalla A."/>
            <person name="Civetta A."/>
            <person name="Clifton S.W."/>
            <person name="Comeron J.M."/>
            <person name="Costello J.C."/>
            <person name="Coyne J.A."/>
            <person name="Daub J."/>
            <person name="David R.G."/>
            <person name="Delcher A.L."/>
            <person name="Delehaunty K."/>
            <person name="Do C.B."/>
            <person name="Ebling H."/>
            <person name="Edwards K."/>
            <person name="Eickbush T."/>
            <person name="Evans J.D."/>
            <person name="Filipski A."/>
            <person name="Findeiss S."/>
            <person name="Freyhult E."/>
            <person name="Fulton L."/>
            <person name="Fulton R."/>
            <person name="Garcia A.C."/>
            <person name="Gardiner A."/>
            <person name="Garfield D.A."/>
            <person name="Garvin B.E."/>
            <person name="Gibson G."/>
            <person name="Gilbert D."/>
            <person name="Gnerre S."/>
            <person name="Godfrey J."/>
            <person name="Good R."/>
            <person name="Gotea V."/>
            <person name="Gravely B."/>
            <person name="Greenberg A.J."/>
            <person name="Griffiths-Jones S."/>
            <person name="Gross S."/>
            <person name="Guigo R."/>
            <person name="Gustafson E.A."/>
            <person name="Haerty W."/>
            <person name="Hahn M.W."/>
            <person name="Halligan D.L."/>
            <person name="Halpern A.L."/>
            <person name="Halter G.M."/>
            <person name="Han M.V."/>
            <person name="Heger A."/>
            <person name="Hillier L."/>
            <person name="Hinrichs A.S."/>
            <person name="Holmes I."/>
            <person name="Hoskins R.A."/>
            <person name="Hubisz M.J."/>
            <person name="Hultmark D."/>
            <person name="Huntley M.A."/>
            <person name="Jaffe D.B."/>
            <person name="Jagadeeshan S."/>
            <person name="Jeck W.R."/>
            <person name="Johnson J."/>
            <person name="Jones C.D."/>
            <person name="Jordan W.C."/>
            <person name="Karpen G.H."/>
            <person name="Kataoka E."/>
            <person name="Keightley P.D."/>
            <person name="Kheradpour P."/>
            <person name="Kirkness E.F."/>
            <person name="Koerich L.B."/>
            <person name="Kristiansen K."/>
            <person name="Kudrna D."/>
            <person name="Kulathinal R.J."/>
            <person name="Kumar S."/>
            <person name="Kwok R."/>
            <person name="Lander E."/>
            <person name="Langley C.H."/>
            <person name="Lapoint R."/>
            <person name="Lazzaro B.P."/>
            <person name="Lee S.J."/>
            <person name="Levesque L."/>
            <person name="Li R."/>
            <person name="Lin C.F."/>
            <person name="Lin M.F."/>
            <person name="Lindblad-Toh K."/>
            <person name="Llopart A."/>
            <person name="Long M."/>
            <person name="Low L."/>
            <person name="Lozovsky E."/>
            <person name="Lu J."/>
            <person name="Luo M."/>
            <person name="Machado C.A."/>
            <person name="Makalowski W."/>
            <person name="Marzo M."/>
            <person name="Matsuda M."/>
            <person name="Matzkin L."/>
            <person name="McAllister B."/>
            <person name="McBride C.S."/>
            <person name="McKernan B."/>
            <person name="McKernan K."/>
            <person name="Mendez-Lago M."/>
            <person name="Minx P."/>
            <person name="Mollenhauer M.U."/>
            <person name="Montooth K."/>
            <person name="Mount S.M."/>
            <person name="Mu X."/>
            <person name="Myers E."/>
            <person name="Negre B."/>
            <person name="Newfeld S."/>
            <person name="Nielsen R."/>
            <person name="Noor M.A."/>
            <person name="O'Grady P."/>
            <person name="Pachter L."/>
            <person name="Papaceit M."/>
            <person name="Parisi M.J."/>
            <person name="Parisi M."/>
            <person name="Parts L."/>
            <person name="Pedersen J.S."/>
            <person name="Pesole G."/>
            <person name="Phillippy A.M."/>
            <person name="Ponting C.P."/>
            <person name="Pop M."/>
            <person name="Porcelli D."/>
            <person name="Powell J.R."/>
            <person name="Prohaska S."/>
            <person name="Pruitt K."/>
            <person name="Puig M."/>
            <person name="Quesneville H."/>
            <person name="Ram K.R."/>
            <person name="Rand D."/>
            <person name="Rasmussen M.D."/>
            <person name="Reed L.K."/>
            <person name="Reenan R."/>
            <person name="Reily A."/>
            <person name="Remington K.A."/>
            <person name="Rieger T.T."/>
            <person name="Ritchie M.G."/>
            <person name="Robin C."/>
            <person name="Rogers Y.H."/>
            <person name="Rohde C."/>
            <person name="Rozas J."/>
            <person name="Rubenfield M.J."/>
            <person name="Ruiz A."/>
            <person name="Russo S."/>
            <person name="Salzberg S.L."/>
            <person name="Sanchez-Gracia A."/>
            <person name="Saranga D.J."/>
            <person name="Sato H."/>
            <person name="Schaeffer S.W."/>
            <person name="Schatz M.C."/>
            <person name="Schlenke T."/>
            <person name="Schwartz R."/>
            <person name="Segarra C."/>
            <person name="Singh R.S."/>
            <person name="Sirot L."/>
            <person name="Sirota M."/>
            <person name="Sisneros N.B."/>
            <person name="Smith C.D."/>
            <person name="Smith T.F."/>
            <person name="Spieth J."/>
            <person name="Stage D.E."/>
            <person name="Stark A."/>
            <person name="Stephan W."/>
            <person name="Strausberg R.L."/>
            <person name="Strempel S."/>
            <person name="Sturgill D."/>
            <person name="Sutton G."/>
            <person name="Sutton G.G."/>
            <person name="Tao W."/>
            <person name="Teichmann S."/>
            <person name="Tobari Y.N."/>
            <person name="Tomimura Y."/>
            <person name="Tsolas J.M."/>
            <person name="Valente V.L."/>
            <person name="Venter E."/>
            <person name="Venter J.C."/>
            <person name="Vicario S."/>
            <person name="Vieira F.G."/>
            <person name="Vilella A.J."/>
            <person name="Villasante A."/>
            <person name="Walenz B."/>
            <person name="Wang J."/>
            <person name="Wasserman M."/>
            <person name="Watts T."/>
            <person name="Wilson D."/>
            <person name="Wilson R.K."/>
            <person name="Wing R.A."/>
            <person name="Wolfner M.F."/>
            <person name="Wong A."/>
            <person name="Wong G.K."/>
            <person name="Wu C.I."/>
            <person name="Wu G."/>
            <person name="Yamamoto D."/>
            <person name="Yang H.P."/>
            <person name="Yang S.P."/>
            <person name="Yorke J.A."/>
            <person name="Yoshida K."/>
            <person name="Zdobnov E."/>
            <person name="Zhang P."/>
            <person name="Zhang Y."/>
            <person name="Zimin A.V."/>
            <person name="Baldwin J."/>
            <person name="Abdouelleil A."/>
            <person name="Abdulkadir J."/>
            <person name="Abebe A."/>
            <person name="Abera B."/>
            <person name="Abreu J."/>
            <person name="Acer S.C."/>
            <person name="Aftuck L."/>
            <person name="Alexander A."/>
            <person name="An P."/>
            <person name="Anderson E."/>
            <person name="Anderson S."/>
            <person name="Arachi H."/>
            <person name="Azer M."/>
            <person name="Bachantsang P."/>
            <person name="Barry A."/>
            <person name="Bayul T."/>
            <person name="Berlin A."/>
            <person name="Bessette D."/>
            <person name="Bloom T."/>
            <person name="Blye J."/>
            <person name="Boguslavskiy L."/>
            <person name="Bonnet C."/>
            <person name="Boukhgalter B."/>
            <person name="Bourzgui I."/>
            <person name="Brown A."/>
            <person name="Cahill P."/>
            <person name="Channer S."/>
            <person name="Cheshatsang Y."/>
            <person name="Chuda L."/>
            <person name="Citroen M."/>
            <person name="Collymore A."/>
            <person name="Cooke P."/>
            <person name="Costello M."/>
            <person name="D'Aco K."/>
            <person name="Daza R."/>
            <person name="De Haan G."/>
            <person name="DeGray S."/>
            <person name="DeMaso C."/>
            <person name="Dhargay N."/>
            <person name="Dooley K."/>
            <person name="Dooley E."/>
            <person name="Doricent M."/>
            <person name="Dorje P."/>
            <person name="Dorjee K."/>
            <person name="Dupes A."/>
            <person name="Elong R."/>
            <person name="Falk J."/>
            <person name="Farina A."/>
            <person name="Faro S."/>
            <person name="Ferguson D."/>
            <person name="Fisher S."/>
            <person name="Foley C.D."/>
            <person name="Franke A."/>
            <person name="Friedrich D."/>
            <person name="Gadbois L."/>
            <person name="Gearin G."/>
            <person name="Gearin C.R."/>
            <person name="Giannoukos G."/>
            <person name="Goode T."/>
            <person name="Graham J."/>
            <person name="Grandbois E."/>
            <person name="Grewal S."/>
            <person name="Gyaltsen K."/>
            <person name="Hafez N."/>
            <person name="Hagos B."/>
            <person name="Hall J."/>
            <person name="Henson C."/>
            <person name="Hollinger A."/>
            <person name="Honan T."/>
            <person name="Huard M.D."/>
            <person name="Hughes L."/>
            <person name="Hurhula B."/>
            <person name="Husby M.E."/>
            <person name="Kamat A."/>
            <person name="Kanga B."/>
            <person name="Kashin S."/>
            <person name="Khazanovich D."/>
            <person name="Kisner P."/>
            <person name="Lance K."/>
            <person name="Lara M."/>
            <person name="Lee W."/>
            <person name="Lennon N."/>
            <person name="Letendre F."/>
            <person name="LeVine R."/>
            <person name="Lipovsky A."/>
            <person name="Liu X."/>
            <person name="Liu J."/>
            <person name="Liu S."/>
            <person name="Lokyitsang T."/>
            <person name="Lokyitsang Y."/>
            <person name="Lubonja R."/>
            <person name="Lui A."/>
            <person name="MacDonald P."/>
            <person name="Magnisalis V."/>
            <person name="Maru K."/>
            <person name="Matthews C."/>
            <person name="McCusker W."/>
            <person name="McDonough S."/>
            <person name="Mehta T."/>
            <person name="Meldrim J."/>
            <person name="Meneus L."/>
            <person name="Mihai O."/>
            <person name="Mihalev A."/>
            <person name="Mihova T."/>
            <person name="Mittelman R."/>
            <person name="Mlenga V."/>
            <person name="Montmayeur A."/>
            <person name="Mulrain L."/>
            <person name="Navidi A."/>
            <person name="Naylor J."/>
            <person name="Negash T."/>
            <person name="Nguyen T."/>
            <person name="Nguyen N."/>
            <person name="Nicol R."/>
            <person name="Norbu C."/>
            <person name="Norbu N."/>
            <person name="Novod N."/>
            <person name="O'Neill B."/>
            <person name="Osman S."/>
            <person name="Markiewicz E."/>
            <person name="Oyono O.L."/>
            <person name="Patti C."/>
            <person name="Phunkhang P."/>
            <person name="Pierre F."/>
            <person name="Priest M."/>
            <person name="Raghuraman S."/>
            <person name="Rege F."/>
            <person name="Reyes R."/>
            <person name="Rise C."/>
            <person name="Rogov P."/>
            <person name="Ross K."/>
            <person name="Ryan E."/>
            <person name="Settipalli S."/>
            <person name="Shea T."/>
            <person name="Sherpa N."/>
            <person name="Shi L."/>
            <person name="Shih D."/>
            <person name="Sparrow T."/>
            <person name="Spaulding J."/>
            <person name="Stalker J."/>
            <person name="Stange-Thomann N."/>
            <person name="Stavropoulos S."/>
            <person name="Stone C."/>
            <person name="Strader C."/>
            <person name="Tesfaye S."/>
            <person name="Thomson T."/>
            <person name="Thoulutsang Y."/>
            <person name="Thoulutsang D."/>
            <person name="Topham K."/>
            <person name="Topping I."/>
            <person name="Tsamla T."/>
            <person name="Vassiliev H."/>
            <person name="Vo A."/>
            <person name="Wangchuk T."/>
            <person name="Wangdi T."/>
            <person name="Weiand M."/>
            <person name="Wilkinson J."/>
            <person name="Wilson A."/>
            <person name="Yadav S."/>
            <person name="Young G."/>
            <person name="Yu Q."/>
            <person name="Zembek L."/>
            <person name="Zhong D."/>
            <person name="Zimmer A."/>
            <person name="Zwirko Z."/>
            <person name="Jaffe D.B."/>
            <person name="Alvarez P."/>
            <person name="Brockman W."/>
            <person name="Butler J."/>
            <person name="Chin C."/>
            <person name="Gnerre S."/>
            <person name="Grabherr M."/>
            <person name="Kleber M."/>
            <person name="Mauceli E."/>
            <person name="MacCallum I."/>
        </authorList>
    </citation>
    <scope>NUCLEOTIDE SEQUENCE [LARGE SCALE GENOMIC DNA]</scope>
    <source>
        <strain evidence="3">MSH-3 / Tucson 14011-0111.49</strain>
    </source>
</reference>
<dbReference type="OMA" id="SWAVERP"/>
<dbReference type="OrthoDB" id="7875629at2759"/>
<dbReference type="HOGENOM" id="CLU_065665_0_0_1"/>
<proteinExistence type="predicted"/>
<dbReference type="PhylomeDB" id="B4HCX6"/>
<dbReference type="EMBL" id="CH479496">
    <property type="protein sequence ID" value="EDW33122.1"/>
    <property type="molecule type" value="Genomic_DNA"/>
</dbReference>
<evidence type="ECO:0000256" key="1">
    <source>
        <dbReference type="SAM" id="MobiDB-lite"/>
    </source>
</evidence>